<feature type="domain" description="Reverse transcriptase/retrotransposon-derived protein RNase H-like" evidence="1">
    <location>
        <begin position="100"/>
        <end position="176"/>
    </location>
</feature>
<dbReference type="Proteomes" id="UP000035681">
    <property type="component" value="Unplaced"/>
</dbReference>
<evidence type="ECO:0000313" key="3">
    <source>
        <dbReference type="WBParaSite" id="TCONS_00017277.p1"/>
    </source>
</evidence>
<dbReference type="AlphaFoldDB" id="A0AAF5DRP9"/>
<dbReference type="InterPro" id="IPR041577">
    <property type="entry name" value="RT_RNaseH_2"/>
</dbReference>
<keyword evidence="2" id="KW-1185">Reference proteome</keyword>
<dbReference type="PANTHER" id="PTHR33064">
    <property type="entry name" value="POL PROTEIN"/>
    <property type="match status" value="1"/>
</dbReference>
<dbReference type="PANTHER" id="PTHR33064:SF37">
    <property type="entry name" value="RIBONUCLEASE H"/>
    <property type="match status" value="1"/>
</dbReference>
<protein>
    <submittedName>
        <fullName evidence="3">Reverse transcriptase domain-containing protein</fullName>
    </submittedName>
</protein>
<dbReference type="WBParaSite" id="TCONS_00017277.p1">
    <property type="protein sequence ID" value="TCONS_00017277.p1"/>
    <property type="gene ID" value="XLOC_011566"/>
</dbReference>
<evidence type="ECO:0000313" key="2">
    <source>
        <dbReference type="Proteomes" id="UP000035681"/>
    </source>
</evidence>
<dbReference type="InterPro" id="IPR043128">
    <property type="entry name" value="Rev_trsase/Diguanyl_cyclase"/>
</dbReference>
<organism evidence="2 3">
    <name type="scientific">Strongyloides stercoralis</name>
    <name type="common">Threadworm</name>
    <dbReference type="NCBI Taxonomy" id="6248"/>
    <lineage>
        <taxon>Eukaryota</taxon>
        <taxon>Metazoa</taxon>
        <taxon>Ecdysozoa</taxon>
        <taxon>Nematoda</taxon>
        <taxon>Chromadorea</taxon>
        <taxon>Rhabditida</taxon>
        <taxon>Tylenchina</taxon>
        <taxon>Panagrolaimomorpha</taxon>
        <taxon>Strongyloidoidea</taxon>
        <taxon>Strongyloididae</taxon>
        <taxon>Strongyloides</taxon>
    </lineage>
</organism>
<reference evidence="3" key="1">
    <citation type="submission" date="2024-02" db="UniProtKB">
        <authorList>
            <consortium name="WormBaseParasite"/>
        </authorList>
    </citation>
    <scope>IDENTIFICATION</scope>
</reference>
<name>A0AAF5DRP9_STRER</name>
<dbReference type="Gene3D" id="3.30.70.270">
    <property type="match status" value="1"/>
</dbReference>
<dbReference type="InterPro" id="IPR043502">
    <property type="entry name" value="DNA/RNA_pol_sf"/>
</dbReference>
<sequence length="177" mass="20430">MQKEVIQLAEEFVKCGVLSRDDIIIITYTNLADHITSLEILLHTTTTNGLKLSKEKSHLLAHKTIFLENHISRNTRKIDESHISKLLNRHRPTTPLQKQNSGLHLYIPEYPIEVHCDASSFDVRAMLCQSVPKHNQHLQAEEILIPLSFFSKSLPPVVKKRCPTYTELYCILYAIRY</sequence>
<proteinExistence type="predicted"/>
<dbReference type="SUPFAM" id="SSF56672">
    <property type="entry name" value="DNA/RNA polymerases"/>
    <property type="match status" value="1"/>
</dbReference>
<accession>A0AAF5DRP9</accession>
<evidence type="ECO:0000259" key="1">
    <source>
        <dbReference type="Pfam" id="PF17919"/>
    </source>
</evidence>
<dbReference type="Pfam" id="PF17919">
    <property type="entry name" value="RT_RNaseH_2"/>
    <property type="match status" value="1"/>
</dbReference>
<dbReference type="InterPro" id="IPR051320">
    <property type="entry name" value="Viral_Replic_Matur_Polypro"/>
</dbReference>